<dbReference type="AlphaFoldDB" id="F7NKK9"/>
<dbReference type="Gene3D" id="3.40.50.920">
    <property type="match status" value="1"/>
</dbReference>
<protein>
    <submittedName>
        <fullName evidence="4">2-ketoisovalerate ferredoxin reductase</fullName>
        <ecNumber evidence="4">1.2.7.7</ecNumber>
    </submittedName>
</protein>
<keyword evidence="1 4" id="KW-0560">Oxidoreductase</keyword>
<keyword evidence="5" id="KW-1185">Reference proteome</keyword>
<dbReference type="InterPro" id="IPR009014">
    <property type="entry name" value="Transketo_C/PFOR_II"/>
</dbReference>
<dbReference type="InterPro" id="IPR033412">
    <property type="entry name" value="PFOR_II"/>
</dbReference>
<feature type="domain" description="Pyruvate:ferredoxin oxidoreductase core" evidence="3">
    <location>
        <begin position="255"/>
        <end position="340"/>
    </location>
</feature>
<proteinExistence type="predicted"/>
<dbReference type="Pfam" id="PF17147">
    <property type="entry name" value="PFOR_II"/>
    <property type="match status" value="1"/>
</dbReference>
<dbReference type="STRING" id="1009370.ALO_13139"/>
<dbReference type="Proteomes" id="UP000003240">
    <property type="component" value="Unassembled WGS sequence"/>
</dbReference>
<dbReference type="Gene3D" id="3.40.50.970">
    <property type="match status" value="1"/>
</dbReference>
<dbReference type="EC" id="1.2.7.7" evidence="4"/>
<dbReference type="InterPro" id="IPR052368">
    <property type="entry name" value="2-oxoacid_oxidoreductase"/>
</dbReference>
<reference evidence="4 5" key="1">
    <citation type="journal article" date="2011" name="EMBO J.">
        <title>Structural diversity of bacterial flagellar motors.</title>
        <authorList>
            <person name="Chen S."/>
            <person name="Beeby M."/>
            <person name="Murphy G.E."/>
            <person name="Leadbetter J.R."/>
            <person name="Hendrixson D.R."/>
            <person name="Briegel A."/>
            <person name="Li Z."/>
            <person name="Shi J."/>
            <person name="Tocheva E.I."/>
            <person name="Muller A."/>
            <person name="Dobro M.J."/>
            <person name="Jensen G.J."/>
        </authorList>
    </citation>
    <scope>NUCLEOTIDE SEQUENCE [LARGE SCALE GENOMIC DNA]</scope>
    <source>
        <strain evidence="4 5">DSM 6540</strain>
    </source>
</reference>
<evidence type="ECO:0000313" key="4">
    <source>
        <dbReference type="EMBL" id="EGO63417.1"/>
    </source>
</evidence>
<dbReference type="GO" id="GO:0043807">
    <property type="term" value="F:3-methyl-2-oxobutanoate dehydrogenase (ferredoxin) activity"/>
    <property type="evidence" value="ECO:0007669"/>
    <property type="project" value="UniProtKB-EC"/>
</dbReference>
<feature type="domain" description="Pyruvate flavodoxin/ferredoxin oxidoreductase pyrimidine binding" evidence="2">
    <location>
        <begin position="14"/>
        <end position="185"/>
    </location>
</feature>
<dbReference type="PANTHER" id="PTHR43088">
    <property type="entry name" value="SUBUNIT OF PYRUVATE:FLAVODOXIN OXIDOREDUCTASE-RELATED"/>
    <property type="match status" value="1"/>
</dbReference>
<accession>F7NKK9</accession>
<dbReference type="EMBL" id="AFGF01000116">
    <property type="protein sequence ID" value="EGO63417.1"/>
    <property type="molecule type" value="Genomic_DNA"/>
</dbReference>
<dbReference type="InterPro" id="IPR029061">
    <property type="entry name" value="THDP-binding"/>
</dbReference>
<dbReference type="SUPFAM" id="SSF52518">
    <property type="entry name" value="Thiamin diphosphate-binding fold (THDP-binding)"/>
    <property type="match status" value="1"/>
</dbReference>
<dbReference type="RefSeq" id="WP_004096433.1">
    <property type="nucleotide sequence ID" value="NZ_AFGF01000116.1"/>
</dbReference>
<dbReference type="Pfam" id="PF01855">
    <property type="entry name" value="POR_N"/>
    <property type="match status" value="1"/>
</dbReference>
<evidence type="ECO:0000259" key="2">
    <source>
        <dbReference type="Pfam" id="PF01855"/>
    </source>
</evidence>
<dbReference type="eggNOG" id="COG0674">
    <property type="taxonomic scope" value="Bacteria"/>
</dbReference>
<evidence type="ECO:0000259" key="3">
    <source>
        <dbReference type="Pfam" id="PF17147"/>
    </source>
</evidence>
<dbReference type="InterPro" id="IPR002880">
    <property type="entry name" value="Pyrv_Fd/Flavodoxin_OxRdtase_N"/>
</dbReference>
<dbReference type="SUPFAM" id="SSF52922">
    <property type="entry name" value="TK C-terminal domain-like"/>
    <property type="match status" value="1"/>
</dbReference>
<dbReference type="OrthoDB" id="9794954at2"/>
<dbReference type="PANTHER" id="PTHR43088:SF1">
    <property type="entry name" value="SUBUNIT OF PYRUVATE:FLAVODOXIN OXIDOREDUCTASE"/>
    <property type="match status" value="1"/>
</dbReference>
<comment type="caution">
    <text evidence="4">The sequence shown here is derived from an EMBL/GenBank/DDBJ whole genome shotgun (WGS) entry which is preliminary data.</text>
</comment>
<gene>
    <name evidence="4" type="ORF">ALO_13139</name>
</gene>
<name>F7NKK9_9FIRM</name>
<sequence length="364" mass="39904">MAKELYKGNEALAEAAVRAGCNIYAGYPITPQSEILEYMSWRMPEVGRVFVQSESEIAGISMVFGAAACGFRALTSTSGPGFSLKQEGISYIAACELPCVVVDVARYGAGLGDIWPAQGDYWQVTKGGGHGDYKVLAYAPATVQEMVDLTYTAFDKAEQYTNPVIILSDGIIGQMMETVELPPMKTHDSKQFSWAMTGNKTGQHKIIMNPWMYSKEYSDKGVPDGVPAYEKHLRDKYIAMFEQEQKWESIQAEDAEVVLVSYGISSRICKEAVSVARAQGIKLGLIRPISISPFPKKAFERLANVKGFIAVEMSCLGQLEDDVKLASKCKIPVYSYLSGIYVPETEQILSMVNDILSANGKEVG</sequence>
<evidence type="ECO:0000256" key="1">
    <source>
        <dbReference type="ARBA" id="ARBA00023002"/>
    </source>
</evidence>
<dbReference type="CDD" id="cd07034">
    <property type="entry name" value="TPP_PYR_PFOR_IOR-alpha_like"/>
    <property type="match status" value="1"/>
</dbReference>
<evidence type="ECO:0000313" key="5">
    <source>
        <dbReference type="Proteomes" id="UP000003240"/>
    </source>
</evidence>
<organism evidence="4 5">
    <name type="scientific">Acetonema longum DSM 6540</name>
    <dbReference type="NCBI Taxonomy" id="1009370"/>
    <lineage>
        <taxon>Bacteria</taxon>
        <taxon>Bacillati</taxon>
        <taxon>Bacillota</taxon>
        <taxon>Negativicutes</taxon>
        <taxon>Acetonemataceae</taxon>
        <taxon>Acetonema</taxon>
    </lineage>
</organism>
<dbReference type="NCBIfam" id="NF005507">
    <property type="entry name" value="PRK07119.1"/>
    <property type="match status" value="1"/>
</dbReference>